<gene>
    <name evidence="2" type="ORF">IX39_19675</name>
</gene>
<dbReference type="OrthoDB" id="1264562at2"/>
<organism evidence="2 3">
    <name type="scientific">Chryseobacterium formosense</name>
    <dbReference type="NCBI Taxonomy" id="236814"/>
    <lineage>
        <taxon>Bacteria</taxon>
        <taxon>Pseudomonadati</taxon>
        <taxon>Bacteroidota</taxon>
        <taxon>Flavobacteriia</taxon>
        <taxon>Flavobacteriales</taxon>
        <taxon>Weeksellaceae</taxon>
        <taxon>Chryseobacterium group</taxon>
        <taxon>Chryseobacterium</taxon>
    </lineage>
</organism>
<protein>
    <submittedName>
        <fullName evidence="2">Uncharacterized protein</fullName>
    </submittedName>
</protein>
<feature type="chain" id="PRO_5001800460" evidence="1">
    <location>
        <begin position="20"/>
        <end position="399"/>
    </location>
</feature>
<reference evidence="2 3" key="1">
    <citation type="submission" date="2014-07" db="EMBL/GenBank/DDBJ databases">
        <title>Genome of Chryseobacterium formosense LMG 24722.</title>
        <authorList>
            <person name="Pipes S.E."/>
            <person name="Stropko S.J."/>
            <person name="Newman J.D."/>
        </authorList>
    </citation>
    <scope>NUCLEOTIDE SEQUENCE [LARGE SCALE GENOMIC DNA]</scope>
    <source>
        <strain evidence="2 3">LMG 24722</strain>
    </source>
</reference>
<proteinExistence type="predicted"/>
<evidence type="ECO:0000313" key="2">
    <source>
        <dbReference type="EMBL" id="KFE97503.1"/>
    </source>
</evidence>
<dbReference type="eggNOG" id="ENOG503341K">
    <property type="taxonomic scope" value="Bacteria"/>
</dbReference>
<name>A0A085YZ90_9FLAO</name>
<feature type="signal peptide" evidence="1">
    <location>
        <begin position="1"/>
        <end position="19"/>
    </location>
</feature>
<dbReference type="AlphaFoldDB" id="A0A085YZ90"/>
<accession>A0A085YZ90</accession>
<evidence type="ECO:0000313" key="3">
    <source>
        <dbReference type="Proteomes" id="UP000028713"/>
    </source>
</evidence>
<dbReference type="Proteomes" id="UP000028713">
    <property type="component" value="Unassembled WGS sequence"/>
</dbReference>
<evidence type="ECO:0000256" key="1">
    <source>
        <dbReference type="SAM" id="SignalP"/>
    </source>
</evidence>
<comment type="caution">
    <text evidence="2">The sequence shown here is derived from an EMBL/GenBank/DDBJ whole genome shotgun (WGS) entry which is preliminary data.</text>
</comment>
<keyword evidence="1" id="KW-0732">Signal</keyword>
<dbReference type="RefSeq" id="WP_034679457.1">
    <property type="nucleotide sequence ID" value="NZ_FPAP01000003.1"/>
</dbReference>
<dbReference type="EMBL" id="JPRP01000005">
    <property type="protein sequence ID" value="KFE97503.1"/>
    <property type="molecule type" value="Genomic_DNA"/>
</dbReference>
<sequence>MKKNFIFLGTLFFSGLSFAQVGVNTDSPQATLDIVGKPTDASSLDGVIAPRIVGAQLRAKTYTSSQEGALVYVTTADPTPAGQTVNVTNIGYYYFDGTLWQTVKSSASTNIYNANGSLTSNRTLMLNGRVLNFTGTQQRSSWGTNGVLYQENLLSSGSSAISLDGGSNSNLWIQQFYNAEGRVQAQGDATSLTLSTSGNTVSAPVIISTSAGGGDLGSEKMRVTGEGNVGIDIINPTEKLDNNGITRLRNLPLNGTTNAINTTSTGEMSSAQDQTFTATRTIVADANGVLGYVAGLPTTGGGTPPSGSINVGETISQVYSIPAVTTNTSSFNLGIYVTANSLPALPMIDGLQISLQGDSSNYYDPRIYNLSSASQLVSYQSFATQVNENKTSLNNTVAP</sequence>
<dbReference type="STRING" id="236814.IX39_19675"/>
<keyword evidence="3" id="KW-1185">Reference proteome</keyword>